<proteinExistence type="predicted"/>
<dbReference type="RefSeq" id="WP_230697700.1">
    <property type="nucleotide sequence ID" value="NZ_JAINWF010000006.1"/>
</dbReference>
<evidence type="ECO:0000313" key="2">
    <source>
        <dbReference type="Proteomes" id="UP001138989"/>
    </source>
</evidence>
<organism evidence="1 2">
    <name type="scientific">Stutzerimonas kunmingensis</name>
    <dbReference type="NCBI Taxonomy" id="1211807"/>
    <lineage>
        <taxon>Bacteria</taxon>
        <taxon>Pseudomonadati</taxon>
        <taxon>Pseudomonadota</taxon>
        <taxon>Gammaproteobacteria</taxon>
        <taxon>Pseudomonadales</taxon>
        <taxon>Pseudomonadaceae</taxon>
        <taxon>Stutzerimonas</taxon>
    </lineage>
</organism>
<protein>
    <submittedName>
        <fullName evidence="1">Uncharacterized protein</fullName>
    </submittedName>
</protein>
<reference evidence="1" key="1">
    <citation type="submission" date="2021-08" db="EMBL/GenBank/DDBJ databases">
        <title>Isolation and characterization of neutrophilic mixotrophic iron-oxidizing bacteria from deep-sea hydrothermal vents.</title>
        <authorList>
            <person name="He Y."/>
        </authorList>
    </citation>
    <scope>NUCLEOTIDE SEQUENCE</scope>
    <source>
        <strain evidence="1">IOP_13</strain>
    </source>
</reference>
<dbReference type="EMBL" id="JAINWF010000006">
    <property type="protein sequence ID" value="MCD1608622.1"/>
    <property type="molecule type" value="Genomic_DNA"/>
</dbReference>
<comment type="caution">
    <text evidence="1">The sequence shown here is derived from an EMBL/GenBank/DDBJ whole genome shotgun (WGS) entry which is preliminary data.</text>
</comment>
<evidence type="ECO:0000313" key="1">
    <source>
        <dbReference type="EMBL" id="MCD1608622.1"/>
    </source>
</evidence>
<dbReference type="Proteomes" id="UP001138989">
    <property type="component" value="Unassembled WGS sequence"/>
</dbReference>
<sequence length="70" mass="8026">MSNPFIEIIDRYGKAAYERVVHEATLEHKQQIADSMPVPDLVKSIRKRALELAQDENRMMGIKLEEAMGI</sequence>
<dbReference type="AlphaFoldDB" id="A0A9X1N4D0"/>
<keyword evidence="2" id="KW-1185">Reference proteome</keyword>
<gene>
    <name evidence="1" type="ORF">K7H17_12165</name>
</gene>
<accession>A0A9X1N4D0</accession>
<name>A0A9X1N4D0_9GAMM</name>